<dbReference type="Gene3D" id="2.60.200.40">
    <property type="match status" value="1"/>
</dbReference>
<feature type="compositionally biased region" description="Low complexity" evidence="1">
    <location>
        <begin position="398"/>
        <end position="411"/>
    </location>
</feature>
<name>A0A5K3ES43_MESCO</name>
<dbReference type="GO" id="GO:0001729">
    <property type="term" value="F:ceramide kinase activity"/>
    <property type="evidence" value="ECO:0007669"/>
    <property type="project" value="TreeGrafter"/>
</dbReference>
<dbReference type="AlphaFoldDB" id="A0A5K3ES43"/>
<evidence type="ECO:0000313" key="3">
    <source>
        <dbReference type="WBParaSite" id="MCU_002274-RD"/>
    </source>
</evidence>
<feature type="region of interest" description="Disordered" evidence="1">
    <location>
        <begin position="368"/>
        <end position="411"/>
    </location>
</feature>
<feature type="domain" description="DAGKc" evidence="2">
    <location>
        <begin position="127"/>
        <end position="280"/>
    </location>
</feature>
<accession>A0A5K3ES43</accession>
<dbReference type="GO" id="GO:0016020">
    <property type="term" value="C:membrane"/>
    <property type="evidence" value="ECO:0007669"/>
    <property type="project" value="GOC"/>
</dbReference>
<reference evidence="3" key="1">
    <citation type="submission" date="2019-11" db="UniProtKB">
        <authorList>
            <consortium name="WormBaseParasite"/>
        </authorList>
    </citation>
    <scope>IDENTIFICATION</scope>
</reference>
<proteinExistence type="predicted"/>
<dbReference type="InterPro" id="IPR001206">
    <property type="entry name" value="Diacylglycerol_kinase_cat_dom"/>
</dbReference>
<dbReference type="PROSITE" id="PS50146">
    <property type="entry name" value="DAGK"/>
    <property type="match status" value="1"/>
</dbReference>
<sequence length="585" mass="65376">MSHSQSKMNSKYLFTGNSVHNFSVNEHYITWRWTQIIYGSFFNKRVKDVLIETKSVLSVKRLEVSRTCCNFDLKSDTSNATGFILRCATRKKSGHWTIQTWNVICHPSEVDDRVSQIKLYRELANPNRPKSLLVFINPYGGKRQAEVIFYQTVRPIFDLAGIRSTVIVTSYQGHCQKYMLTEDIHSYDGVVTVGGDGLFSELLQGLLYRTRADAKLPLYEQHKPFSKELTPRLRIGLIPAGSTNTVIHSVHGTENVETAALHIALGQDIGVDVLAIHDLSTKEFLRYTVSLLGYGFHGDILDPSERIRWLGPFRYDVVGAIEWLKLASYKCRIAYVSSISSTPLDTGMCAASCPVCLKLDSECEDGNLASESPQAKTDALLDKTDDDRHSPLTKGGDESSSPPESCPPFAASSSCQPWHTCSEPPWDDINAANSEIGEFSENIGRSPWRVTTGRFVAVNAFLISCRCSKSPWGPAPSAHLGDGCLDLILVRRCSRYQYLRYLLYLTERRKGKHAGHLRLPFVEAYRVCAFQLQALDRDGVPVASENIAAQGTSVWCVDGEVLRNPNIICCVHRQLIRIFGRGPEA</sequence>
<dbReference type="Pfam" id="PF00781">
    <property type="entry name" value="DAGK_cat"/>
    <property type="match status" value="1"/>
</dbReference>
<dbReference type="WBParaSite" id="MCU_002274-RD">
    <property type="protein sequence ID" value="MCU_002274-RD"/>
    <property type="gene ID" value="MCU_002274"/>
</dbReference>
<dbReference type="Pfam" id="PF19280">
    <property type="entry name" value="CERK_C"/>
    <property type="match status" value="1"/>
</dbReference>
<dbReference type="PANTHER" id="PTHR12358:SF111">
    <property type="entry name" value="CERAMIDE KINASE, ISOFORM A"/>
    <property type="match status" value="1"/>
</dbReference>
<feature type="compositionally biased region" description="Basic and acidic residues" evidence="1">
    <location>
        <begin position="379"/>
        <end position="390"/>
    </location>
</feature>
<dbReference type="InterPro" id="IPR045363">
    <property type="entry name" value="CERK_C"/>
</dbReference>
<protein>
    <submittedName>
        <fullName evidence="3">DAGKc domain-containing protein</fullName>
    </submittedName>
</protein>
<dbReference type="InterPro" id="IPR016064">
    <property type="entry name" value="NAD/diacylglycerol_kinase_sf"/>
</dbReference>
<dbReference type="InterPro" id="IPR017438">
    <property type="entry name" value="ATP-NAD_kinase_N"/>
</dbReference>
<dbReference type="PANTHER" id="PTHR12358">
    <property type="entry name" value="SPHINGOSINE KINASE"/>
    <property type="match status" value="1"/>
</dbReference>
<dbReference type="SMART" id="SM00046">
    <property type="entry name" value="DAGKc"/>
    <property type="match status" value="1"/>
</dbReference>
<dbReference type="SUPFAM" id="SSF111331">
    <property type="entry name" value="NAD kinase/diacylglycerol kinase-like"/>
    <property type="match status" value="1"/>
</dbReference>
<organism evidence="3">
    <name type="scientific">Mesocestoides corti</name>
    <name type="common">Flatworm</name>
    <dbReference type="NCBI Taxonomy" id="53468"/>
    <lineage>
        <taxon>Eukaryota</taxon>
        <taxon>Metazoa</taxon>
        <taxon>Spiralia</taxon>
        <taxon>Lophotrochozoa</taxon>
        <taxon>Platyhelminthes</taxon>
        <taxon>Cestoda</taxon>
        <taxon>Eucestoda</taxon>
        <taxon>Cyclophyllidea</taxon>
        <taxon>Mesocestoididae</taxon>
        <taxon>Mesocestoides</taxon>
    </lineage>
</organism>
<evidence type="ECO:0000256" key="1">
    <source>
        <dbReference type="SAM" id="MobiDB-lite"/>
    </source>
</evidence>
<dbReference type="GO" id="GO:0006672">
    <property type="term" value="P:ceramide metabolic process"/>
    <property type="evidence" value="ECO:0007669"/>
    <property type="project" value="TreeGrafter"/>
</dbReference>
<evidence type="ECO:0000259" key="2">
    <source>
        <dbReference type="PROSITE" id="PS50146"/>
    </source>
</evidence>
<dbReference type="InterPro" id="IPR050187">
    <property type="entry name" value="Lipid_Phosphate_FormReg"/>
</dbReference>
<dbReference type="Gene3D" id="3.40.50.10330">
    <property type="entry name" value="Probable inorganic polyphosphate/atp-NAD kinase, domain 1"/>
    <property type="match status" value="1"/>
</dbReference>